<keyword evidence="2" id="KW-1185">Reference proteome</keyword>
<sequence>MDIRLIKKSEKLILKKIKQIEEENLSIDDFESQEATVEEKQAINVVENREDDYIPLRDNPVVLSIANSGWQVSEILRDIRVDTFYD</sequence>
<evidence type="ECO:0000313" key="1">
    <source>
        <dbReference type="EMBL" id="BAY18292.1"/>
    </source>
</evidence>
<evidence type="ECO:0000313" key="2">
    <source>
        <dbReference type="Proteomes" id="UP000218287"/>
    </source>
</evidence>
<dbReference type="Proteomes" id="UP000218287">
    <property type="component" value="Chromosome"/>
</dbReference>
<gene>
    <name evidence="1" type="ORF">NIES21_41360</name>
</gene>
<dbReference type="EMBL" id="AP018174">
    <property type="protein sequence ID" value="BAY18292.1"/>
    <property type="molecule type" value="Genomic_DNA"/>
</dbReference>
<dbReference type="OrthoDB" id="487953at2"/>
<dbReference type="AlphaFoldDB" id="A0A1Z4GLD6"/>
<reference evidence="1 2" key="1">
    <citation type="submission" date="2017-06" db="EMBL/GenBank/DDBJ databases">
        <title>Genome sequencing of cyanobaciteial culture collection at National Institute for Environmental Studies (NIES).</title>
        <authorList>
            <person name="Hirose Y."/>
            <person name="Shimura Y."/>
            <person name="Fujisawa T."/>
            <person name="Nakamura Y."/>
            <person name="Kawachi M."/>
        </authorList>
    </citation>
    <scope>NUCLEOTIDE SEQUENCE [LARGE SCALE GENOMIC DNA]</scope>
    <source>
        <strain evidence="1 2">NIES-21</strain>
    </source>
</reference>
<accession>A0A1Z4GLD6</accession>
<name>A0A1Z4GLD6_9CYAN</name>
<organism evidence="1 2">
    <name type="scientific">Anabaenopsis circularis NIES-21</name>
    <dbReference type="NCBI Taxonomy" id="1085406"/>
    <lineage>
        <taxon>Bacteria</taxon>
        <taxon>Bacillati</taxon>
        <taxon>Cyanobacteriota</taxon>
        <taxon>Cyanophyceae</taxon>
        <taxon>Nostocales</taxon>
        <taxon>Nodulariaceae</taxon>
        <taxon>Anabaenopsis</taxon>
    </lineage>
</organism>
<proteinExistence type="predicted"/>
<protein>
    <submittedName>
        <fullName evidence="1">Uncharacterized protein</fullName>
    </submittedName>
</protein>